<sequence>MKKIIYSILLFSSASFMTLTSCRQNFDEINTSPNNPLTAPPSAILNSATKELMDATRGVFSSGRMFLPWVQHSAQVNYTDEDRYRFRENVNQALYRDYYLVARDIKLIQDMNSNPETASAASAYGSNTNQIAMSRIMLSYIFSQLADTYGDVPYYSYGNKDADFQALDVLKYPNPKFASQVKIYTDLLNELKGASEMINTAQPVFTGTYAAGDRVFNGNSTRWKKFANSLRLRIATRVKGVIPSAQTHINEAIAAGVMTSNADNAKLTYQTVATFAAPFYVGFVVNARLDFQPADTFVKALKGEKGPFGVDPRLQKMIAPKGTSISAVANNSYTPSSNLNDYVGMPYGVTNPEAPKQIENNRTSNFSNAVLRADASLTFMEYAEVEFLLSEANNWNQTNYLNGIKASMENWGVSTSDIATYLLTVPPASAENVISQKWIALYTQPMEAWSEYRRTGYPAFLLKPGQTNNYLVPDESGNMTYTFVSLVSGLTDIPARVTYPINLGTLNPENYAAAQTAIGGDKMTTKLIWDKN</sequence>
<dbReference type="SUPFAM" id="SSF48452">
    <property type="entry name" value="TPR-like"/>
    <property type="match status" value="1"/>
</dbReference>
<reference evidence="2 3" key="1">
    <citation type="submission" date="2022-10" db="EMBL/GenBank/DDBJ databases">
        <title>Kaistella sp. BT-6-1-3.</title>
        <authorList>
            <person name="Ai J."/>
            <person name="Deng Z."/>
        </authorList>
    </citation>
    <scope>NUCLEOTIDE SEQUENCE [LARGE SCALE GENOMIC DNA]</scope>
    <source>
        <strain evidence="2 3">BT6-1-3</strain>
    </source>
</reference>
<proteinExistence type="predicted"/>
<feature type="signal peptide" evidence="1">
    <location>
        <begin position="1"/>
        <end position="17"/>
    </location>
</feature>
<evidence type="ECO:0000313" key="3">
    <source>
        <dbReference type="Proteomes" id="UP001209107"/>
    </source>
</evidence>
<keyword evidence="3" id="KW-1185">Reference proteome</keyword>
<dbReference type="Gene3D" id="1.25.40.390">
    <property type="match status" value="1"/>
</dbReference>
<dbReference type="Pfam" id="PF12771">
    <property type="entry name" value="SusD-like_2"/>
    <property type="match status" value="1"/>
</dbReference>
<comment type="caution">
    <text evidence="2">The sequence shown here is derived from an EMBL/GenBank/DDBJ whole genome shotgun (WGS) entry which is preliminary data.</text>
</comment>
<evidence type="ECO:0000313" key="2">
    <source>
        <dbReference type="EMBL" id="MCW4450642.1"/>
    </source>
</evidence>
<gene>
    <name evidence="2" type="ORF">OK344_00265</name>
</gene>
<accession>A0ABT3JIN1</accession>
<dbReference type="EMBL" id="JAPCHZ010000001">
    <property type="protein sequence ID" value="MCW4450642.1"/>
    <property type="molecule type" value="Genomic_DNA"/>
</dbReference>
<dbReference type="InterPro" id="IPR041662">
    <property type="entry name" value="SusD-like_2"/>
</dbReference>
<keyword evidence="2" id="KW-0449">Lipoprotein</keyword>
<feature type="chain" id="PRO_5046114290" evidence="1">
    <location>
        <begin position="18"/>
        <end position="532"/>
    </location>
</feature>
<dbReference type="RefSeq" id="WP_265142910.1">
    <property type="nucleotide sequence ID" value="NZ_JAPCHZ010000001.1"/>
</dbReference>
<evidence type="ECO:0000256" key="1">
    <source>
        <dbReference type="SAM" id="SignalP"/>
    </source>
</evidence>
<dbReference type="Proteomes" id="UP001209107">
    <property type="component" value="Unassembled WGS sequence"/>
</dbReference>
<keyword evidence="1" id="KW-0732">Signal</keyword>
<name>A0ABT3JIN1_9FLAO</name>
<protein>
    <submittedName>
        <fullName evidence="2">SusD/RagB family nutrient-binding outer membrane lipoprotein</fullName>
    </submittedName>
</protein>
<dbReference type="PROSITE" id="PS51257">
    <property type="entry name" value="PROKAR_LIPOPROTEIN"/>
    <property type="match status" value="1"/>
</dbReference>
<dbReference type="InterPro" id="IPR011990">
    <property type="entry name" value="TPR-like_helical_dom_sf"/>
</dbReference>
<organism evidence="2 3">
    <name type="scientific">Kaistella yananensis</name>
    <dbReference type="NCBI Taxonomy" id="2989820"/>
    <lineage>
        <taxon>Bacteria</taxon>
        <taxon>Pseudomonadati</taxon>
        <taxon>Bacteroidota</taxon>
        <taxon>Flavobacteriia</taxon>
        <taxon>Flavobacteriales</taxon>
        <taxon>Weeksellaceae</taxon>
        <taxon>Chryseobacterium group</taxon>
        <taxon>Kaistella</taxon>
    </lineage>
</organism>